<dbReference type="GO" id="GO:0003723">
    <property type="term" value="F:RNA binding"/>
    <property type="evidence" value="ECO:0007669"/>
    <property type="project" value="InterPro"/>
</dbReference>
<dbReference type="Pfam" id="PF13185">
    <property type="entry name" value="GAF_2"/>
    <property type="match status" value="1"/>
</dbReference>
<dbReference type="PIRSF" id="PIRSF036625">
    <property type="entry name" value="GAF_ANTAR"/>
    <property type="match status" value="1"/>
</dbReference>
<keyword evidence="2" id="KW-0804">Transcription</keyword>
<proteinExistence type="predicted"/>
<dbReference type="SMART" id="SM00065">
    <property type="entry name" value="GAF"/>
    <property type="match status" value="1"/>
</dbReference>
<evidence type="ECO:0000313" key="4">
    <source>
        <dbReference type="Proteomes" id="UP000199034"/>
    </source>
</evidence>
<dbReference type="Gene3D" id="1.10.10.10">
    <property type="entry name" value="Winged helix-like DNA-binding domain superfamily/Winged helix DNA-binding domain"/>
    <property type="match status" value="1"/>
</dbReference>
<dbReference type="OrthoDB" id="7466251at2"/>
<protein>
    <submittedName>
        <fullName evidence="3">GAF domain-containing protein</fullName>
    </submittedName>
</protein>
<gene>
    <name evidence="3" type="ORF">SAMN05421872_11049</name>
</gene>
<evidence type="ECO:0000313" key="3">
    <source>
        <dbReference type="EMBL" id="SDD68976.1"/>
    </source>
</evidence>
<dbReference type="STRING" id="1045774.SAMN05421872_11049"/>
<name>A0A1G6WV65_9ACTN</name>
<dbReference type="SMART" id="SM01012">
    <property type="entry name" value="ANTAR"/>
    <property type="match status" value="1"/>
</dbReference>
<keyword evidence="4" id="KW-1185">Reference proteome</keyword>
<dbReference type="InterPro" id="IPR003018">
    <property type="entry name" value="GAF"/>
</dbReference>
<evidence type="ECO:0000256" key="2">
    <source>
        <dbReference type="ARBA" id="ARBA00023163"/>
    </source>
</evidence>
<dbReference type="Pfam" id="PF03861">
    <property type="entry name" value="ANTAR"/>
    <property type="match status" value="1"/>
</dbReference>
<dbReference type="RefSeq" id="WP_090859272.1">
    <property type="nucleotide sequence ID" value="NZ_FMZM01000010.1"/>
</dbReference>
<dbReference type="SUPFAM" id="SSF55781">
    <property type="entry name" value="GAF domain-like"/>
    <property type="match status" value="1"/>
</dbReference>
<sequence>MSDGMRLAAYFAQVAEDLLADPGEVTFERVVRRAVDVVPAADHCGITLRQRRGRAENVAATDDLVVAVDAAQYSLGEGPCLDAAFEAGSRIAHDLHADDRWPRWSRVALDHGVRSVLAIRLHAGDRTLGALNLYAARSGAFDTDTVDTALIFATHAAEALSQARLVSNLEAALESRHDIGMAQGVLAVRYDVSYEAAFTVLQRFSNDNNVKLREVAQMVLESRELPVLGAARVDAPLGDLDPA</sequence>
<dbReference type="InterPro" id="IPR029016">
    <property type="entry name" value="GAF-like_dom_sf"/>
</dbReference>
<dbReference type="InterPro" id="IPR036388">
    <property type="entry name" value="WH-like_DNA-bd_sf"/>
</dbReference>
<organism evidence="3 4">
    <name type="scientific">Nocardioides lianchengensis</name>
    <dbReference type="NCBI Taxonomy" id="1045774"/>
    <lineage>
        <taxon>Bacteria</taxon>
        <taxon>Bacillati</taxon>
        <taxon>Actinomycetota</taxon>
        <taxon>Actinomycetes</taxon>
        <taxon>Propionibacteriales</taxon>
        <taxon>Nocardioidaceae</taxon>
        <taxon>Nocardioides</taxon>
    </lineage>
</organism>
<reference evidence="3 4" key="1">
    <citation type="submission" date="2016-10" db="EMBL/GenBank/DDBJ databases">
        <authorList>
            <person name="de Groot N.N."/>
        </authorList>
    </citation>
    <scope>NUCLEOTIDE SEQUENCE [LARGE SCALE GENOMIC DNA]</scope>
    <source>
        <strain evidence="3 4">CGMCC 4.6858</strain>
    </source>
</reference>
<dbReference type="InterPro" id="IPR012074">
    <property type="entry name" value="GAF_ANTAR"/>
</dbReference>
<dbReference type="EMBL" id="FMZM01000010">
    <property type="protein sequence ID" value="SDD68976.1"/>
    <property type="molecule type" value="Genomic_DNA"/>
</dbReference>
<dbReference type="AlphaFoldDB" id="A0A1G6WV65"/>
<evidence type="ECO:0000256" key="1">
    <source>
        <dbReference type="ARBA" id="ARBA00023015"/>
    </source>
</evidence>
<accession>A0A1G6WV65</accession>
<keyword evidence="1" id="KW-0805">Transcription regulation</keyword>
<dbReference type="Proteomes" id="UP000199034">
    <property type="component" value="Unassembled WGS sequence"/>
</dbReference>
<dbReference type="PROSITE" id="PS50921">
    <property type="entry name" value="ANTAR"/>
    <property type="match status" value="1"/>
</dbReference>
<dbReference type="InterPro" id="IPR005561">
    <property type="entry name" value="ANTAR"/>
</dbReference>
<dbReference type="Gene3D" id="3.30.450.40">
    <property type="match status" value="1"/>
</dbReference>